<evidence type="ECO:0000313" key="3">
    <source>
        <dbReference type="Proteomes" id="UP001225034"/>
    </source>
</evidence>
<dbReference type="EMBL" id="JAUSUA010000001">
    <property type="protein sequence ID" value="MDQ0206499.1"/>
    <property type="molecule type" value="Genomic_DNA"/>
</dbReference>
<dbReference type="PROSITE" id="PS51257">
    <property type="entry name" value="PROKAR_LIPOPROTEIN"/>
    <property type="match status" value="1"/>
</dbReference>
<gene>
    <name evidence="2" type="ORF">J2S05_001273</name>
</gene>
<dbReference type="SUPFAM" id="SSF52833">
    <property type="entry name" value="Thioredoxin-like"/>
    <property type="match status" value="1"/>
</dbReference>
<dbReference type="Gene3D" id="3.40.30.10">
    <property type="entry name" value="Glutaredoxin"/>
    <property type="match status" value="1"/>
</dbReference>
<keyword evidence="1" id="KW-0732">Signal</keyword>
<organism evidence="2 3">
    <name type="scientific">Alkalicoccobacillus murimartini</name>
    <dbReference type="NCBI Taxonomy" id="171685"/>
    <lineage>
        <taxon>Bacteria</taxon>
        <taxon>Bacillati</taxon>
        <taxon>Bacillota</taxon>
        <taxon>Bacilli</taxon>
        <taxon>Bacillales</taxon>
        <taxon>Bacillaceae</taxon>
        <taxon>Alkalicoccobacillus</taxon>
    </lineage>
</organism>
<feature type="chain" id="PRO_5045842243" description="Thioredoxin domain-containing protein" evidence="1">
    <location>
        <begin position="22"/>
        <end position="137"/>
    </location>
</feature>
<dbReference type="InterPro" id="IPR036249">
    <property type="entry name" value="Thioredoxin-like_sf"/>
</dbReference>
<evidence type="ECO:0008006" key="4">
    <source>
        <dbReference type="Google" id="ProtNLM"/>
    </source>
</evidence>
<reference evidence="2 3" key="1">
    <citation type="submission" date="2023-07" db="EMBL/GenBank/DDBJ databases">
        <title>Genomic Encyclopedia of Type Strains, Phase IV (KMG-IV): sequencing the most valuable type-strain genomes for metagenomic binning, comparative biology and taxonomic classification.</title>
        <authorList>
            <person name="Goeker M."/>
        </authorList>
    </citation>
    <scope>NUCLEOTIDE SEQUENCE [LARGE SCALE GENOMIC DNA]</scope>
    <source>
        <strain evidence="2 3">DSM 19154</strain>
    </source>
</reference>
<accession>A0ABT9YFM6</accession>
<sequence length="137" mass="15325">MNKWLIIMSACALLLLTSCIAASTSPSSPLTNDDDEAPIAVLFSDADNPEHEQEANYYDALLELTSDFPDEMPELVIVDASDEEKVQYYDINQFPTILCLDGEEISLRIEGTNNKEDILKHFSNLFNMSLKMGLAIF</sequence>
<name>A0ABT9YFM6_9BACI</name>
<keyword evidence="3" id="KW-1185">Reference proteome</keyword>
<evidence type="ECO:0000256" key="1">
    <source>
        <dbReference type="SAM" id="SignalP"/>
    </source>
</evidence>
<dbReference type="Proteomes" id="UP001225034">
    <property type="component" value="Unassembled WGS sequence"/>
</dbReference>
<feature type="signal peptide" evidence="1">
    <location>
        <begin position="1"/>
        <end position="21"/>
    </location>
</feature>
<dbReference type="RefSeq" id="WP_306980956.1">
    <property type="nucleotide sequence ID" value="NZ_JAUSUA010000001.1"/>
</dbReference>
<protein>
    <recommendedName>
        <fullName evidence="4">Thioredoxin domain-containing protein</fullName>
    </recommendedName>
</protein>
<evidence type="ECO:0000313" key="2">
    <source>
        <dbReference type="EMBL" id="MDQ0206499.1"/>
    </source>
</evidence>
<proteinExistence type="predicted"/>
<comment type="caution">
    <text evidence="2">The sequence shown here is derived from an EMBL/GenBank/DDBJ whole genome shotgun (WGS) entry which is preliminary data.</text>
</comment>